<feature type="region of interest" description="Disordered" evidence="1">
    <location>
        <begin position="44"/>
        <end position="127"/>
    </location>
</feature>
<sequence>MEEILASIRRIITEDDSEHAASVPPPAAPNLSTEAIDALFAVRPSEPPLASRPETRVPETRAAVAAAPSSPPSRPAAPLTAAVQPRTPATVRVEPAPSRAEHRSVATPPPASVRHEEPAPARPLLSPGADAAIHAAFGSLSGAAPAAPGSARTLEDITKELLRPMLKAWLDSNLPPLVERLVRDEIERVSRGR</sequence>
<dbReference type="RefSeq" id="WP_246409136.1">
    <property type="nucleotide sequence ID" value="NZ_JACIDS010000001.1"/>
</dbReference>
<reference evidence="2 3" key="1">
    <citation type="submission" date="2020-08" db="EMBL/GenBank/DDBJ databases">
        <title>Genomic Encyclopedia of Type Strains, Phase IV (KMG-IV): sequencing the most valuable type-strain genomes for metagenomic binning, comparative biology and taxonomic classification.</title>
        <authorList>
            <person name="Goeker M."/>
        </authorList>
    </citation>
    <scope>NUCLEOTIDE SEQUENCE [LARGE SCALE GENOMIC DNA]</scope>
    <source>
        <strain evidence="2 3">DSM 25966</strain>
    </source>
</reference>
<dbReference type="InterPro" id="IPR019632">
    <property type="entry name" value="DUF2497"/>
</dbReference>
<proteinExistence type="predicted"/>
<name>A0A840AIT4_9HYPH</name>
<organism evidence="2 3">
    <name type="scientific">Kaistia hirudinis</name>
    <dbReference type="NCBI Taxonomy" id="1293440"/>
    <lineage>
        <taxon>Bacteria</taxon>
        <taxon>Pseudomonadati</taxon>
        <taxon>Pseudomonadota</taxon>
        <taxon>Alphaproteobacteria</taxon>
        <taxon>Hyphomicrobiales</taxon>
        <taxon>Kaistiaceae</taxon>
        <taxon>Kaistia</taxon>
    </lineage>
</organism>
<keyword evidence="3" id="KW-1185">Reference proteome</keyword>
<protein>
    <recommendedName>
        <fullName evidence="4">DUF2497 domain-containing protein</fullName>
    </recommendedName>
</protein>
<dbReference type="Pfam" id="PF10691">
    <property type="entry name" value="DUF2497"/>
    <property type="match status" value="1"/>
</dbReference>
<comment type="caution">
    <text evidence="2">The sequence shown here is derived from an EMBL/GenBank/DDBJ whole genome shotgun (WGS) entry which is preliminary data.</text>
</comment>
<evidence type="ECO:0000256" key="1">
    <source>
        <dbReference type="SAM" id="MobiDB-lite"/>
    </source>
</evidence>
<dbReference type="EMBL" id="JACIDS010000001">
    <property type="protein sequence ID" value="MBB3929233.1"/>
    <property type="molecule type" value="Genomic_DNA"/>
</dbReference>
<accession>A0A840AIT4</accession>
<gene>
    <name evidence="2" type="ORF">GGR25_000252</name>
</gene>
<evidence type="ECO:0008006" key="4">
    <source>
        <dbReference type="Google" id="ProtNLM"/>
    </source>
</evidence>
<evidence type="ECO:0000313" key="2">
    <source>
        <dbReference type="EMBL" id="MBB3929233.1"/>
    </source>
</evidence>
<dbReference type="Proteomes" id="UP000553963">
    <property type="component" value="Unassembled WGS sequence"/>
</dbReference>
<evidence type="ECO:0000313" key="3">
    <source>
        <dbReference type="Proteomes" id="UP000553963"/>
    </source>
</evidence>
<dbReference type="AlphaFoldDB" id="A0A840AIT4"/>